<dbReference type="SUPFAM" id="SSF50692">
    <property type="entry name" value="ADC-like"/>
    <property type="match status" value="1"/>
</dbReference>
<evidence type="ECO:0000256" key="1">
    <source>
        <dbReference type="ARBA" id="ARBA00001942"/>
    </source>
</evidence>
<gene>
    <name evidence="12" type="ORF">HFQ13_07075</name>
</gene>
<dbReference type="InterPro" id="IPR050123">
    <property type="entry name" value="Prok_molybdopt-oxidoreductase"/>
</dbReference>
<evidence type="ECO:0000256" key="6">
    <source>
        <dbReference type="ARBA" id="ARBA00022723"/>
    </source>
</evidence>
<protein>
    <submittedName>
        <fullName evidence="12">FdhF/YdeP family oxidoreductase</fullName>
    </submittedName>
</protein>
<dbReference type="PANTHER" id="PTHR43105:SF4">
    <property type="entry name" value="PROTEIN YDEP"/>
    <property type="match status" value="1"/>
</dbReference>
<keyword evidence="7" id="KW-0560">Oxidoreductase</keyword>
<keyword evidence="13" id="KW-1185">Reference proteome</keyword>
<comment type="cofactor">
    <cofactor evidence="2">
        <name>[4Fe-4S] cluster</name>
        <dbReference type="ChEBI" id="CHEBI:49883"/>
    </cofactor>
</comment>
<keyword evidence="9" id="KW-0411">Iron-sulfur</keyword>
<dbReference type="Pfam" id="PF00384">
    <property type="entry name" value="Molybdopterin"/>
    <property type="match status" value="1"/>
</dbReference>
<dbReference type="GO" id="GO:0030151">
    <property type="term" value="F:molybdenum ion binding"/>
    <property type="evidence" value="ECO:0007669"/>
    <property type="project" value="InterPro"/>
</dbReference>
<dbReference type="SUPFAM" id="SSF53706">
    <property type="entry name" value="Formate dehydrogenase/DMSO reductase, domains 1-3"/>
    <property type="match status" value="1"/>
</dbReference>
<evidence type="ECO:0000259" key="11">
    <source>
        <dbReference type="Pfam" id="PF01568"/>
    </source>
</evidence>
<keyword evidence="6" id="KW-0479">Metal-binding</keyword>
<reference evidence="12" key="1">
    <citation type="journal article" date="2021" name="ISME J.">
        <title>Genomic evolution of the class Acidithiobacillia: deep-branching Proteobacteria living in extreme acidic conditions.</title>
        <authorList>
            <person name="Moya-Beltran A."/>
            <person name="Beard S."/>
            <person name="Rojas-Villalobos C."/>
            <person name="Issotta F."/>
            <person name="Gallardo Y."/>
            <person name="Ulloa R."/>
            <person name="Giaveno A."/>
            <person name="Degli Esposti M."/>
            <person name="Johnson D.B."/>
            <person name="Quatrini R."/>
        </authorList>
    </citation>
    <scope>NUCLEOTIDE SEQUENCE</scope>
    <source>
        <strain evidence="12">VAN18-1</strain>
    </source>
</reference>
<dbReference type="GO" id="GO:0051539">
    <property type="term" value="F:4 iron, 4 sulfur cluster binding"/>
    <property type="evidence" value="ECO:0007669"/>
    <property type="project" value="UniProtKB-KW"/>
</dbReference>
<comment type="similarity">
    <text evidence="3">Belongs to the prokaryotic molybdopterin-containing oxidoreductase family.</text>
</comment>
<dbReference type="InterPro" id="IPR037951">
    <property type="entry name" value="MopB_CT_YdeP"/>
</dbReference>
<dbReference type="PANTHER" id="PTHR43105">
    <property type="entry name" value="RESPIRATORY NITRATE REDUCTASE"/>
    <property type="match status" value="1"/>
</dbReference>
<dbReference type="InterPro" id="IPR010046">
    <property type="entry name" value="Mopterin_OxRdtse_a_bac"/>
</dbReference>
<evidence type="ECO:0000259" key="10">
    <source>
        <dbReference type="Pfam" id="PF00384"/>
    </source>
</evidence>
<evidence type="ECO:0000313" key="13">
    <source>
        <dbReference type="Proteomes" id="UP001197378"/>
    </source>
</evidence>
<dbReference type="CDD" id="cd02787">
    <property type="entry name" value="MopB_CT_ydeP"/>
    <property type="match status" value="1"/>
</dbReference>
<evidence type="ECO:0000256" key="7">
    <source>
        <dbReference type="ARBA" id="ARBA00023002"/>
    </source>
</evidence>
<dbReference type="Proteomes" id="UP001197378">
    <property type="component" value="Unassembled WGS sequence"/>
</dbReference>
<sequence>MAVERKSQVNLPKPPAGGWGSVEGIVHIYGESWATPAALETLARLNKPGGSMCTSCAWPKPVNYHPFEFCENGAKAILWDTTSARCTPRFWKSHTVTELRSWSDHQLEKTGRLTAPLRYDREQDRYVEVSWDEAYSAIGQTLHRLPREQVVFYASGHAGLEASYLYALLARVYGNNNLPQSSNMCHETTSVGLKRVIGSPVGTVIWEDLAEADCFFFFGQNPGVNSPRFLHPLKDAKKRGAKVITFNPVREQGLVAFVDPSSVSDMLSGHETQISDQYHQLRAGSDIAALTGLCKAVLEADETQGGTVIDHAFLAEHTHGFEDFFDFLRATSWATICAETGLSEDALRAAAAVYMAAERVIGVYGMGLTQQVHGSTNVGMLVNFLLLRGNIGRPGAGCCPVRGHSNVQGQRTVGIAEKAALVPMDKLRALFDFEPPQKDGMHIVEVGEALLRGEVAATISLGGNLLRAMPDIARLQEVWPQQQLTVTVSTKLNRSHLYPGKASYILPCLSRVEIDEQATGNQTVTIEDSFSMIHPSIGHREPASPQLRSELAIVAGIAKATLDPNPKLCWDDWQADYGQVRDLIAATYPEDFHDFNARIQKPGGFWRVNAARERVWKTPSGKAEFTLPERLNALDFADAPGRYRLITLRSNDQFNTTVYGYSDRFRGIEGTRDVLLMNAADIADAGLRPGQKVSLLGDAADEVERRVDGLELVSFEIPRGTVAGYYPELNPLIPISEHDKLSKTPASKGIAVRLAC</sequence>
<dbReference type="GO" id="GO:1990204">
    <property type="term" value="C:oxidoreductase complex"/>
    <property type="evidence" value="ECO:0007669"/>
    <property type="project" value="UniProtKB-ARBA"/>
</dbReference>
<dbReference type="GO" id="GO:0043546">
    <property type="term" value="F:molybdopterin cofactor binding"/>
    <property type="evidence" value="ECO:0007669"/>
    <property type="project" value="InterPro"/>
</dbReference>
<organism evidence="12 13">
    <name type="scientific">Igneacidithiobacillus copahuensis</name>
    <dbReference type="NCBI Taxonomy" id="2724909"/>
    <lineage>
        <taxon>Bacteria</taxon>
        <taxon>Pseudomonadati</taxon>
        <taxon>Pseudomonadota</taxon>
        <taxon>Acidithiobacillia</taxon>
        <taxon>Acidithiobacillales</taxon>
        <taxon>Acidithiobacillaceae</taxon>
        <taxon>Igneacidithiobacillus</taxon>
    </lineage>
</organism>
<keyword evidence="5" id="KW-0500">Molybdenum</keyword>
<keyword evidence="8" id="KW-0408">Iron</keyword>
<evidence type="ECO:0000256" key="8">
    <source>
        <dbReference type="ARBA" id="ARBA00023004"/>
    </source>
</evidence>
<evidence type="ECO:0000256" key="3">
    <source>
        <dbReference type="ARBA" id="ARBA00010312"/>
    </source>
</evidence>
<dbReference type="InterPro" id="IPR009010">
    <property type="entry name" value="Asp_de-COase-like_dom_sf"/>
</dbReference>
<feature type="domain" description="Molybdopterin oxidoreductase" evidence="10">
    <location>
        <begin position="112"/>
        <end position="513"/>
    </location>
</feature>
<feature type="domain" description="Molybdopterin dinucleotide-binding" evidence="11">
    <location>
        <begin position="643"/>
        <end position="750"/>
    </location>
</feature>
<dbReference type="PIRSF" id="PIRSF000144">
    <property type="entry name" value="CbbBc"/>
    <property type="match status" value="1"/>
</dbReference>
<keyword evidence="4" id="KW-0004">4Fe-4S</keyword>
<comment type="caution">
    <text evidence="12">The sequence shown here is derived from an EMBL/GenBank/DDBJ whole genome shotgun (WGS) entry which is preliminary data.</text>
</comment>
<dbReference type="CDD" id="cd02767">
    <property type="entry name" value="MopB_ydeP"/>
    <property type="match status" value="1"/>
</dbReference>
<dbReference type="GO" id="GO:0045333">
    <property type="term" value="P:cellular respiration"/>
    <property type="evidence" value="ECO:0007669"/>
    <property type="project" value="UniProtKB-ARBA"/>
</dbReference>
<evidence type="ECO:0000256" key="2">
    <source>
        <dbReference type="ARBA" id="ARBA00001966"/>
    </source>
</evidence>
<dbReference type="NCBIfam" id="TIGR01701">
    <property type="entry name" value="Fdhalpha-like"/>
    <property type="match status" value="1"/>
</dbReference>
<dbReference type="EMBL" id="JAAXYO010000090">
    <property type="protein sequence ID" value="MBU2787965.1"/>
    <property type="molecule type" value="Genomic_DNA"/>
</dbReference>
<dbReference type="InterPro" id="IPR006657">
    <property type="entry name" value="MoPterin_dinucl-bd_dom"/>
</dbReference>
<dbReference type="Gene3D" id="3.40.228.10">
    <property type="entry name" value="Dimethylsulfoxide Reductase, domain 2"/>
    <property type="match status" value="1"/>
</dbReference>
<comment type="cofactor">
    <cofactor evidence="1">
        <name>Mo-bis(molybdopterin guanine dinucleotide)</name>
        <dbReference type="ChEBI" id="CHEBI:60539"/>
    </cofactor>
</comment>
<dbReference type="GO" id="GO:0016020">
    <property type="term" value="C:membrane"/>
    <property type="evidence" value="ECO:0007669"/>
    <property type="project" value="TreeGrafter"/>
</dbReference>
<evidence type="ECO:0000256" key="9">
    <source>
        <dbReference type="ARBA" id="ARBA00023014"/>
    </source>
</evidence>
<dbReference type="InterPro" id="IPR006656">
    <property type="entry name" value="Mopterin_OxRdtase"/>
</dbReference>
<dbReference type="Pfam" id="PF01568">
    <property type="entry name" value="Molydop_binding"/>
    <property type="match status" value="1"/>
</dbReference>
<evidence type="ECO:0000256" key="4">
    <source>
        <dbReference type="ARBA" id="ARBA00022485"/>
    </source>
</evidence>
<dbReference type="GO" id="GO:0008863">
    <property type="term" value="F:formate dehydrogenase (NAD+) activity"/>
    <property type="evidence" value="ECO:0007669"/>
    <property type="project" value="InterPro"/>
</dbReference>
<accession>A0AAE2YQ70</accession>
<dbReference type="AlphaFoldDB" id="A0AAE2YQ70"/>
<name>A0AAE2YQ70_9PROT</name>
<proteinExistence type="inferred from homology"/>
<dbReference type="Gene3D" id="3.40.50.740">
    <property type="match status" value="1"/>
</dbReference>
<dbReference type="InterPro" id="IPR041953">
    <property type="entry name" value="YdeP_MopB"/>
</dbReference>
<evidence type="ECO:0000313" key="12">
    <source>
        <dbReference type="EMBL" id="MBU2787965.1"/>
    </source>
</evidence>
<evidence type="ECO:0000256" key="5">
    <source>
        <dbReference type="ARBA" id="ARBA00022505"/>
    </source>
</evidence>